<keyword evidence="4 7" id="KW-0812">Transmembrane</keyword>
<dbReference type="PRINTS" id="PR00812">
    <property type="entry name" value="BCTERIALGSPF"/>
</dbReference>
<evidence type="ECO:0000256" key="6">
    <source>
        <dbReference type="ARBA" id="ARBA00023136"/>
    </source>
</evidence>
<dbReference type="AlphaFoldDB" id="A0A377PSG0"/>
<dbReference type="InterPro" id="IPR042094">
    <property type="entry name" value="T2SS_GspF_sf"/>
</dbReference>
<feature type="transmembrane region" description="Helical" evidence="7">
    <location>
        <begin position="309"/>
        <end position="334"/>
    </location>
</feature>
<evidence type="ECO:0000256" key="2">
    <source>
        <dbReference type="ARBA" id="ARBA00005745"/>
    </source>
</evidence>
<protein>
    <submittedName>
        <fullName evidence="9">Putative type II secretion system protein</fullName>
    </submittedName>
    <submittedName>
        <fullName evidence="10">Type II secretion system F family protein</fullName>
    </submittedName>
</protein>
<dbReference type="Pfam" id="PF00482">
    <property type="entry name" value="T2SSF"/>
    <property type="match status" value="2"/>
</dbReference>
<comment type="similarity">
    <text evidence="2">Belongs to the GSP F family.</text>
</comment>
<feature type="transmembrane region" description="Helical" evidence="7">
    <location>
        <begin position="157"/>
        <end position="187"/>
    </location>
</feature>
<dbReference type="InterPro" id="IPR018076">
    <property type="entry name" value="T2SS_GspF_dom"/>
</dbReference>
<reference evidence="10 11" key="1">
    <citation type="journal article" date="2014" name="Genome Announc.">
        <title>Draft genome sequences of eight enterohepatic helicobacter species isolated from both laboratory and wild rodents.</title>
        <authorList>
            <person name="Sheh A."/>
            <person name="Shen Z."/>
            <person name="Fox J.G."/>
        </authorList>
    </citation>
    <scope>NUCLEOTIDE SEQUENCE [LARGE SCALE GENOMIC DNA]</scope>
    <source>
        <strain evidence="10 11">ST1</strain>
    </source>
</reference>
<evidence type="ECO:0000256" key="7">
    <source>
        <dbReference type="SAM" id="Phobius"/>
    </source>
</evidence>
<dbReference type="InterPro" id="IPR003004">
    <property type="entry name" value="GspF/PilC"/>
</dbReference>
<dbReference type="EMBL" id="JRPD02000002">
    <property type="protein sequence ID" value="TLE01378.1"/>
    <property type="molecule type" value="Genomic_DNA"/>
</dbReference>
<feature type="domain" description="Type II secretion system protein GspF" evidence="8">
    <location>
        <begin position="19"/>
        <end position="138"/>
    </location>
</feature>
<keyword evidence="3" id="KW-1003">Cell membrane</keyword>
<evidence type="ECO:0000313" key="11">
    <source>
        <dbReference type="Proteomes" id="UP000029922"/>
    </source>
</evidence>
<keyword evidence="6 7" id="KW-0472">Membrane</keyword>
<dbReference type="OrthoDB" id="5323429at2"/>
<accession>A0A377PSG0</accession>
<evidence type="ECO:0000313" key="12">
    <source>
        <dbReference type="Proteomes" id="UP000255139"/>
    </source>
</evidence>
<evidence type="ECO:0000256" key="5">
    <source>
        <dbReference type="ARBA" id="ARBA00022989"/>
    </source>
</evidence>
<dbReference type="PANTHER" id="PTHR30012">
    <property type="entry name" value="GENERAL SECRETION PATHWAY PROTEIN"/>
    <property type="match status" value="1"/>
</dbReference>
<evidence type="ECO:0000313" key="10">
    <source>
        <dbReference type="EMBL" id="TLE01378.1"/>
    </source>
</evidence>
<evidence type="ECO:0000256" key="4">
    <source>
        <dbReference type="ARBA" id="ARBA00022692"/>
    </source>
</evidence>
<keyword evidence="5 7" id="KW-1133">Transmembrane helix</keyword>
<proteinExistence type="inferred from homology"/>
<evidence type="ECO:0000259" key="8">
    <source>
        <dbReference type="Pfam" id="PF00482"/>
    </source>
</evidence>
<name>A0A377PSG0_9HELI</name>
<dbReference type="EMBL" id="UGJE01000002">
    <property type="protein sequence ID" value="STQ85304.1"/>
    <property type="molecule type" value="Genomic_DNA"/>
</dbReference>
<dbReference type="GO" id="GO:0005886">
    <property type="term" value="C:plasma membrane"/>
    <property type="evidence" value="ECO:0007669"/>
    <property type="project" value="UniProtKB-SubCell"/>
</dbReference>
<dbReference type="Proteomes" id="UP000255139">
    <property type="component" value="Unassembled WGS sequence"/>
</dbReference>
<evidence type="ECO:0000313" key="9">
    <source>
        <dbReference type="EMBL" id="STQ85304.1"/>
    </source>
</evidence>
<feature type="transmembrane region" description="Helical" evidence="7">
    <location>
        <begin position="115"/>
        <end position="137"/>
    </location>
</feature>
<gene>
    <name evidence="9" type="primary">gspF</name>
    <name evidence="10" type="ORF">LS73_001465</name>
    <name evidence="9" type="ORF">NCTC12714_00079</name>
</gene>
<dbReference type="Gene3D" id="1.20.81.30">
    <property type="entry name" value="Type II secretion system (T2SS), domain F"/>
    <property type="match status" value="2"/>
</dbReference>
<dbReference type="RefSeq" id="WP_052089500.1">
    <property type="nucleotide sequence ID" value="NZ_FZML01000017.1"/>
</dbReference>
<evidence type="ECO:0000256" key="1">
    <source>
        <dbReference type="ARBA" id="ARBA00004651"/>
    </source>
</evidence>
<dbReference type="PANTHER" id="PTHR30012:SF0">
    <property type="entry name" value="TYPE II SECRETION SYSTEM PROTEIN F-RELATED"/>
    <property type="match status" value="1"/>
</dbReference>
<sequence>MKSNFISRITELETIFWQLGFGYDSGIGLLDLLESIKSNLIHEENIAFVDSMQVALDKGNPLTSAIDEHRKLCGDLVVALFHIAEKSGKMQEMCQLCAKEIQQQGEFYRAVFKSLIYPCFLIISTFLVFMTVSLFVIPQFASIYKDMGATLGLSSRMVIYIGEAVSLYYVQILIFILLIIGIAWSFLSRKLIRDRLVLNCPILRDIIKDYELYRYFLGLHYFLKSQVPFDESLSICNKLVGNIILRHEISFVLDSVNSGIPFSQSLHDSQVGIANMGLIQSAEKSGKLHKALELNAEFYKKRYNNALEYISILIEPVAIMLIGIFVAWIAFAIISPMWGLLDVVG</sequence>
<keyword evidence="12" id="KW-1185">Reference proteome</keyword>
<feature type="domain" description="Type II secretion system protein GspF" evidence="8">
    <location>
        <begin position="222"/>
        <end position="336"/>
    </location>
</feature>
<reference evidence="9 12" key="2">
    <citation type="submission" date="2018-06" db="EMBL/GenBank/DDBJ databases">
        <authorList>
            <consortium name="Pathogen Informatics"/>
            <person name="Doyle S."/>
        </authorList>
    </citation>
    <scope>NUCLEOTIDE SEQUENCE [LARGE SCALE GENOMIC DNA]</scope>
    <source>
        <strain evidence="9 12">NCTC12714</strain>
    </source>
</reference>
<organism evidence="9 12">
    <name type="scientific">Helicobacter muridarum</name>
    <dbReference type="NCBI Taxonomy" id="216"/>
    <lineage>
        <taxon>Bacteria</taxon>
        <taxon>Pseudomonadati</taxon>
        <taxon>Campylobacterota</taxon>
        <taxon>Epsilonproteobacteria</taxon>
        <taxon>Campylobacterales</taxon>
        <taxon>Helicobacteraceae</taxon>
        <taxon>Helicobacter</taxon>
    </lineage>
</organism>
<evidence type="ECO:0000256" key="3">
    <source>
        <dbReference type="ARBA" id="ARBA00022475"/>
    </source>
</evidence>
<dbReference type="Proteomes" id="UP000029922">
    <property type="component" value="Unassembled WGS sequence"/>
</dbReference>
<comment type="subcellular location">
    <subcellularLocation>
        <location evidence="1">Cell membrane</location>
        <topology evidence="1">Multi-pass membrane protein</topology>
    </subcellularLocation>
</comment>